<keyword evidence="3 6" id="KW-0812">Transmembrane</keyword>
<dbReference type="Pfam" id="PF00909">
    <property type="entry name" value="Ammonium_transp"/>
    <property type="match status" value="1"/>
</dbReference>
<dbReference type="OrthoDB" id="534912at2759"/>
<feature type="transmembrane region" description="Helical" evidence="6">
    <location>
        <begin position="33"/>
        <end position="51"/>
    </location>
</feature>
<evidence type="ECO:0000259" key="7">
    <source>
        <dbReference type="Pfam" id="PF00909"/>
    </source>
</evidence>
<keyword evidence="5 6" id="KW-0472">Membrane</keyword>
<dbReference type="SUPFAM" id="SSF111352">
    <property type="entry name" value="Ammonium transporter"/>
    <property type="match status" value="1"/>
</dbReference>
<dbReference type="OMA" id="STANMRI"/>
<reference evidence="8 9" key="1">
    <citation type="journal article" date="2013" name="Curr. Biol.">
        <title>The Genome of the Foraminiferan Reticulomyxa filosa.</title>
        <authorList>
            <person name="Glockner G."/>
            <person name="Hulsmann N."/>
            <person name="Schleicher M."/>
            <person name="Noegel A.A."/>
            <person name="Eichinger L."/>
            <person name="Gallinger C."/>
            <person name="Pawlowski J."/>
            <person name="Sierra R."/>
            <person name="Euteneuer U."/>
            <person name="Pillet L."/>
            <person name="Moustafa A."/>
            <person name="Platzer M."/>
            <person name="Groth M."/>
            <person name="Szafranski K."/>
            <person name="Schliwa M."/>
        </authorList>
    </citation>
    <scope>NUCLEOTIDE SEQUENCE [LARGE SCALE GENOMIC DNA]</scope>
</reference>
<dbReference type="InterPro" id="IPR029020">
    <property type="entry name" value="Ammonium/urea_transptr"/>
</dbReference>
<evidence type="ECO:0000256" key="4">
    <source>
        <dbReference type="ARBA" id="ARBA00022989"/>
    </source>
</evidence>
<dbReference type="GO" id="GO:0005886">
    <property type="term" value="C:plasma membrane"/>
    <property type="evidence" value="ECO:0007669"/>
    <property type="project" value="InterPro"/>
</dbReference>
<evidence type="ECO:0000256" key="2">
    <source>
        <dbReference type="ARBA" id="ARBA00011036"/>
    </source>
</evidence>
<evidence type="ECO:0000256" key="5">
    <source>
        <dbReference type="ARBA" id="ARBA00023136"/>
    </source>
</evidence>
<dbReference type="Gene3D" id="1.10.3430.10">
    <property type="entry name" value="Ammonium transporter AmtB like domains"/>
    <property type="match status" value="1"/>
</dbReference>
<feature type="transmembrane region" description="Helical" evidence="6">
    <location>
        <begin position="176"/>
        <end position="200"/>
    </location>
</feature>
<evidence type="ECO:0000256" key="3">
    <source>
        <dbReference type="ARBA" id="ARBA00022692"/>
    </source>
</evidence>
<dbReference type="EMBL" id="ASPP01005487">
    <property type="protein sequence ID" value="ETO30418.1"/>
    <property type="molecule type" value="Genomic_DNA"/>
</dbReference>
<evidence type="ECO:0000313" key="8">
    <source>
        <dbReference type="EMBL" id="ETO30418.1"/>
    </source>
</evidence>
<comment type="caution">
    <text evidence="8">The sequence shown here is derived from an EMBL/GenBank/DDBJ whole genome shotgun (WGS) entry which is preliminary data.</text>
</comment>
<dbReference type="InterPro" id="IPR024041">
    <property type="entry name" value="NH4_transpt_AmtB-like_dom"/>
</dbReference>
<dbReference type="AlphaFoldDB" id="X6NX26"/>
<dbReference type="InterPro" id="IPR002229">
    <property type="entry name" value="RhesusRHD"/>
</dbReference>
<feature type="transmembrane region" description="Helical" evidence="6">
    <location>
        <begin position="89"/>
        <end position="108"/>
    </location>
</feature>
<dbReference type="GO" id="GO:0097272">
    <property type="term" value="P:ammonium homeostasis"/>
    <property type="evidence" value="ECO:0007669"/>
    <property type="project" value="TreeGrafter"/>
</dbReference>
<proteinExistence type="inferred from homology"/>
<accession>X6NX26</accession>
<dbReference type="GO" id="GO:0008519">
    <property type="term" value="F:ammonium channel activity"/>
    <property type="evidence" value="ECO:0007669"/>
    <property type="project" value="InterPro"/>
</dbReference>
<evidence type="ECO:0000256" key="6">
    <source>
        <dbReference type="SAM" id="Phobius"/>
    </source>
</evidence>
<evidence type="ECO:0000256" key="1">
    <source>
        <dbReference type="ARBA" id="ARBA00004141"/>
    </source>
</evidence>
<keyword evidence="9" id="KW-1185">Reference proteome</keyword>
<feature type="domain" description="Ammonium transporter AmtB-like" evidence="7">
    <location>
        <begin position="1"/>
        <end position="205"/>
    </location>
</feature>
<dbReference type="Proteomes" id="UP000023152">
    <property type="component" value="Unassembled WGS sequence"/>
</dbReference>
<gene>
    <name evidence="8" type="ORF">RFI_06702</name>
</gene>
<keyword evidence="4 6" id="KW-1133">Transmembrane helix</keyword>
<dbReference type="PANTHER" id="PTHR11730">
    <property type="entry name" value="AMMONIUM TRANSPORTER"/>
    <property type="match status" value="1"/>
</dbReference>
<feature type="transmembrane region" description="Helical" evidence="6">
    <location>
        <begin position="129"/>
        <end position="156"/>
    </location>
</feature>
<dbReference type="PRINTS" id="PR00342">
    <property type="entry name" value="RHESUSRHD"/>
</dbReference>
<sequence>MYWPSFNAYYAYMPDVSKSGHQGLMRDGDRTRAYVNTILSLCAATMATFAFSKWIKKGKLEMVHIQNATLAGGVVMGACADLYTHPAGAVGIGFTAGTLSTLGYCYVQDWLMKIGLYDTWGGKKKVSKIVLFFLYSGVNNLHGMPGILGCIASAITVGSFSDKSRYYHHRDMHYQASYQIAGLCVTLGIAIAGGIATGIVMKFVFPSPKSPYTDADNFIVPASRKDFFRGTVRGKKGDPKFEDA</sequence>
<evidence type="ECO:0000313" key="9">
    <source>
        <dbReference type="Proteomes" id="UP000023152"/>
    </source>
</evidence>
<name>X6NX26_RETFI</name>
<comment type="subcellular location">
    <subcellularLocation>
        <location evidence="1">Membrane</location>
        <topology evidence="1">Multi-pass membrane protein</topology>
    </subcellularLocation>
</comment>
<comment type="similarity">
    <text evidence="2">Belongs to the ammonium transporter (TC 2.A.49) family. Rh subfamily.</text>
</comment>
<protein>
    <submittedName>
        <fullName evidence="8">Rh type C glycoprotein</fullName>
    </submittedName>
</protein>
<organism evidence="8 9">
    <name type="scientific">Reticulomyxa filosa</name>
    <dbReference type="NCBI Taxonomy" id="46433"/>
    <lineage>
        <taxon>Eukaryota</taxon>
        <taxon>Sar</taxon>
        <taxon>Rhizaria</taxon>
        <taxon>Retaria</taxon>
        <taxon>Foraminifera</taxon>
        <taxon>Monothalamids</taxon>
        <taxon>Reticulomyxidae</taxon>
        <taxon>Reticulomyxa</taxon>
    </lineage>
</organism>
<dbReference type="PANTHER" id="PTHR11730:SF60">
    <property type="entry name" value="RH50, ISOFORM D"/>
    <property type="match status" value="1"/>
</dbReference>